<dbReference type="Pfam" id="PF01595">
    <property type="entry name" value="CNNM"/>
    <property type="match status" value="1"/>
</dbReference>
<accession>A0A4P9Y925</accession>
<feature type="transmembrane region" description="Helical" evidence="3">
    <location>
        <begin position="33"/>
        <end position="59"/>
    </location>
</feature>
<evidence type="ECO:0000256" key="3">
    <source>
        <dbReference type="SAM" id="Phobius"/>
    </source>
</evidence>
<evidence type="ECO:0000313" key="5">
    <source>
        <dbReference type="EMBL" id="RKP15653.1"/>
    </source>
</evidence>
<dbReference type="InterPro" id="IPR002550">
    <property type="entry name" value="CNNM"/>
</dbReference>
<dbReference type="GO" id="GO:0016020">
    <property type="term" value="C:membrane"/>
    <property type="evidence" value="ECO:0007669"/>
    <property type="project" value="UniProtKB-UniRule"/>
</dbReference>
<feature type="domain" description="CNNM transmembrane" evidence="4">
    <location>
        <begin position="28"/>
        <end position="102"/>
    </location>
</feature>
<dbReference type="PROSITE" id="PS51846">
    <property type="entry name" value="CNNM"/>
    <property type="match status" value="1"/>
</dbReference>
<reference evidence="6" key="1">
    <citation type="journal article" date="2018" name="Nat. Microbiol.">
        <title>Leveraging single-cell genomics to expand the fungal tree of life.</title>
        <authorList>
            <person name="Ahrendt S.R."/>
            <person name="Quandt C.A."/>
            <person name="Ciobanu D."/>
            <person name="Clum A."/>
            <person name="Salamov A."/>
            <person name="Andreopoulos B."/>
            <person name="Cheng J.F."/>
            <person name="Woyke T."/>
            <person name="Pelin A."/>
            <person name="Henrissat B."/>
            <person name="Reynolds N.K."/>
            <person name="Benny G.L."/>
            <person name="Smith M.E."/>
            <person name="James T.Y."/>
            <person name="Grigoriev I.V."/>
        </authorList>
    </citation>
    <scope>NUCLEOTIDE SEQUENCE [LARGE SCALE GENOMIC DNA]</scope>
    <source>
        <strain evidence="6">CSF55</strain>
    </source>
</reference>
<dbReference type="GO" id="GO:0010960">
    <property type="term" value="P:magnesium ion homeostasis"/>
    <property type="evidence" value="ECO:0007669"/>
    <property type="project" value="InterPro"/>
</dbReference>
<dbReference type="GO" id="GO:0030026">
    <property type="term" value="P:intracellular manganese ion homeostasis"/>
    <property type="evidence" value="ECO:0007669"/>
    <property type="project" value="TreeGrafter"/>
</dbReference>
<dbReference type="AlphaFoldDB" id="A0A4P9Y925"/>
<keyword evidence="2 3" id="KW-0812">Transmembrane</keyword>
<organism evidence="5 6">
    <name type="scientific">Rozella allomycis (strain CSF55)</name>
    <dbReference type="NCBI Taxonomy" id="988480"/>
    <lineage>
        <taxon>Eukaryota</taxon>
        <taxon>Fungi</taxon>
        <taxon>Fungi incertae sedis</taxon>
        <taxon>Cryptomycota</taxon>
        <taxon>Cryptomycota incertae sedis</taxon>
        <taxon>Rozella</taxon>
    </lineage>
</organism>
<keyword evidence="2 3" id="KW-0472">Membrane</keyword>
<evidence type="ECO:0000256" key="2">
    <source>
        <dbReference type="PROSITE-ProRule" id="PRU01193"/>
    </source>
</evidence>
<sequence length="102" mass="11269">MFNSLFLICIYSWNASCYILEDNDGEKDIGSISIRVMIICVLVLSGGLVAGLTIGLMSLDETNLRVLQRSDQPKQREYAAIIGPIRNRGHLLLCTLLIANTV</sequence>
<feature type="non-terminal residue" evidence="5">
    <location>
        <position position="102"/>
    </location>
</feature>
<proteinExistence type="predicted"/>
<dbReference type="GO" id="GO:0005737">
    <property type="term" value="C:cytoplasm"/>
    <property type="evidence" value="ECO:0007669"/>
    <property type="project" value="TreeGrafter"/>
</dbReference>
<evidence type="ECO:0000313" key="6">
    <source>
        <dbReference type="Proteomes" id="UP000281549"/>
    </source>
</evidence>
<keyword evidence="2 3" id="KW-1133">Transmembrane helix</keyword>
<dbReference type="EMBL" id="ML008237">
    <property type="protein sequence ID" value="RKP15653.1"/>
    <property type="molecule type" value="Genomic_DNA"/>
</dbReference>
<dbReference type="InterPro" id="IPR045095">
    <property type="entry name" value="ACDP"/>
</dbReference>
<name>A0A4P9Y925_ROZAC</name>
<evidence type="ECO:0000259" key="4">
    <source>
        <dbReference type="PROSITE" id="PS51846"/>
    </source>
</evidence>
<dbReference type="PANTHER" id="PTHR12064:SF97">
    <property type="entry name" value="METAL TRANSPORTER CNNM-5"/>
    <property type="match status" value="1"/>
</dbReference>
<evidence type="ECO:0000256" key="1">
    <source>
        <dbReference type="ARBA" id="ARBA00022737"/>
    </source>
</evidence>
<protein>
    <recommendedName>
        <fullName evidence="4">CNNM transmembrane domain-containing protein</fullName>
    </recommendedName>
</protein>
<keyword evidence="1" id="KW-0677">Repeat</keyword>
<gene>
    <name evidence="5" type="ORF">ROZALSC1DRAFT_32026</name>
</gene>
<dbReference type="PANTHER" id="PTHR12064">
    <property type="entry name" value="METAL TRANSPORTER CNNM"/>
    <property type="match status" value="1"/>
</dbReference>
<dbReference type="Proteomes" id="UP000281549">
    <property type="component" value="Unassembled WGS sequence"/>
</dbReference>